<evidence type="ECO:0000256" key="7">
    <source>
        <dbReference type="ARBA" id="ARBA00022779"/>
    </source>
</evidence>
<evidence type="ECO:0000256" key="6">
    <source>
        <dbReference type="ARBA" id="ARBA00022692"/>
    </source>
</evidence>
<keyword evidence="8" id="KW-1133">Transmembrane helix</keyword>
<evidence type="ECO:0000256" key="8">
    <source>
        <dbReference type="ARBA" id="ARBA00022989"/>
    </source>
</evidence>
<comment type="similarity">
    <text evidence="3 10">Belongs to the FliL family.</text>
</comment>
<evidence type="ECO:0000256" key="5">
    <source>
        <dbReference type="ARBA" id="ARBA00022500"/>
    </source>
</evidence>
<protein>
    <recommendedName>
        <fullName evidence="10">Flagellar protein FliL</fullName>
    </recommendedName>
</protein>
<comment type="subcellular location">
    <subcellularLocation>
        <location evidence="10">Cell inner membrane</location>
    </subcellularLocation>
    <subcellularLocation>
        <location evidence="2">Cell membrane</location>
        <topology evidence="2">Single-pass membrane protein</topology>
    </subcellularLocation>
</comment>
<keyword evidence="11" id="KW-0966">Cell projection</keyword>
<accession>A0A444MEX2</accession>
<keyword evidence="9 10" id="KW-0472">Membrane</keyword>
<dbReference type="Proteomes" id="UP000287168">
    <property type="component" value="Unassembled WGS sequence"/>
</dbReference>
<dbReference type="GO" id="GO:0006935">
    <property type="term" value="P:chemotaxis"/>
    <property type="evidence" value="ECO:0007669"/>
    <property type="project" value="UniProtKB-KW"/>
</dbReference>
<evidence type="ECO:0000256" key="3">
    <source>
        <dbReference type="ARBA" id="ARBA00008281"/>
    </source>
</evidence>
<evidence type="ECO:0000313" key="11">
    <source>
        <dbReference type="EMBL" id="RWY43535.1"/>
    </source>
</evidence>
<keyword evidence="7 10" id="KW-0283">Flagellar rotation</keyword>
<reference evidence="11 12" key="1">
    <citation type="journal article" date="2015" name="Int. J. Syst. Evol. Microbiol.">
        <title>Gemmobacter intermedius sp. nov., isolated from a white stork (Ciconia ciconia).</title>
        <authorList>
            <person name="Kampfer P."/>
            <person name="Jerzak L."/>
            <person name="Wilharm G."/>
            <person name="Golke J."/>
            <person name="Busse H.J."/>
            <person name="Glaeser S.P."/>
        </authorList>
    </citation>
    <scope>NUCLEOTIDE SEQUENCE [LARGE SCALE GENOMIC DNA]</scope>
    <source>
        <strain evidence="11 12">119/4</strain>
    </source>
</reference>
<keyword evidence="5 10" id="KW-0145">Chemotaxis</keyword>
<evidence type="ECO:0000256" key="9">
    <source>
        <dbReference type="ARBA" id="ARBA00023136"/>
    </source>
</evidence>
<dbReference type="Pfam" id="PF03748">
    <property type="entry name" value="FliL"/>
    <property type="match status" value="1"/>
</dbReference>
<dbReference type="GO" id="GO:0005886">
    <property type="term" value="C:plasma membrane"/>
    <property type="evidence" value="ECO:0007669"/>
    <property type="project" value="UniProtKB-SubCell"/>
</dbReference>
<evidence type="ECO:0000256" key="4">
    <source>
        <dbReference type="ARBA" id="ARBA00022475"/>
    </source>
</evidence>
<dbReference type="AlphaFoldDB" id="A0A444MEX2"/>
<proteinExistence type="inferred from homology"/>
<keyword evidence="6" id="KW-0812">Transmembrane</keyword>
<evidence type="ECO:0000256" key="1">
    <source>
        <dbReference type="ARBA" id="ARBA00002254"/>
    </source>
</evidence>
<keyword evidence="4" id="KW-1003">Cell membrane</keyword>
<dbReference type="OrthoDB" id="7864548at2"/>
<comment type="function">
    <text evidence="1 10">Controls the rotational direction of flagella during chemotaxis.</text>
</comment>
<keyword evidence="10" id="KW-0997">Cell inner membrane</keyword>
<evidence type="ECO:0000256" key="10">
    <source>
        <dbReference type="RuleBase" id="RU364125"/>
    </source>
</evidence>
<dbReference type="InterPro" id="IPR005503">
    <property type="entry name" value="FliL"/>
</dbReference>
<name>A0A444MEX2_9RHOB</name>
<comment type="caution">
    <text evidence="11">The sequence shown here is derived from an EMBL/GenBank/DDBJ whole genome shotgun (WGS) entry which is preliminary data.</text>
</comment>
<gene>
    <name evidence="11" type="ORF">EP867_03765</name>
</gene>
<dbReference type="EMBL" id="SBLC01000004">
    <property type="protein sequence ID" value="RWY43535.1"/>
    <property type="molecule type" value="Genomic_DNA"/>
</dbReference>
<organism evidence="11 12">
    <name type="scientific">Falsigemmobacter intermedius</name>
    <dbReference type="NCBI Taxonomy" id="1553448"/>
    <lineage>
        <taxon>Bacteria</taxon>
        <taxon>Pseudomonadati</taxon>
        <taxon>Pseudomonadota</taxon>
        <taxon>Alphaproteobacteria</taxon>
        <taxon>Rhodobacterales</taxon>
        <taxon>Paracoccaceae</taxon>
        <taxon>Falsigemmobacter</taxon>
    </lineage>
</organism>
<keyword evidence="12" id="KW-1185">Reference proteome</keyword>
<dbReference type="GO" id="GO:0071973">
    <property type="term" value="P:bacterial-type flagellum-dependent cell motility"/>
    <property type="evidence" value="ECO:0007669"/>
    <property type="project" value="InterPro"/>
</dbReference>
<dbReference type="GO" id="GO:0009425">
    <property type="term" value="C:bacterial-type flagellum basal body"/>
    <property type="evidence" value="ECO:0007669"/>
    <property type="project" value="InterPro"/>
</dbReference>
<keyword evidence="11" id="KW-0282">Flagellum</keyword>
<keyword evidence="11" id="KW-0969">Cilium</keyword>
<sequence length="152" mass="16623">MKWLFPILMILVSASGGAAAGWWLRPAPDVAAADPELAALPEPAAEVSYYKLPNQFVVPVVENGRVAAVVLMSLTLQLRGEMAEQVAFQEPKLRDEFLKVLFERANVGGFRGNFTGESQVAQLRHSLVEAARLVLPGVVDDILITDLLRQDQ</sequence>
<evidence type="ECO:0000313" key="12">
    <source>
        <dbReference type="Proteomes" id="UP000287168"/>
    </source>
</evidence>
<evidence type="ECO:0000256" key="2">
    <source>
        <dbReference type="ARBA" id="ARBA00004162"/>
    </source>
</evidence>
<dbReference type="RefSeq" id="WP_128486872.1">
    <property type="nucleotide sequence ID" value="NZ_JBHLXB010000050.1"/>
</dbReference>